<comment type="caution">
    <text evidence="1">The sequence shown here is derived from an EMBL/GenBank/DDBJ whole genome shotgun (WGS) entry which is preliminary data.</text>
</comment>
<keyword evidence="2" id="KW-1185">Reference proteome</keyword>
<protein>
    <submittedName>
        <fullName evidence="1">Uncharacterized protein</fullName>
    </submittedName>
</protein>
<dbReference type="Proteomes" id="UP000699462">
    <property type="component" value="Unassembled WGS sequence"/>
</dbReference>
<proteinExistence type="predicted"/>
<evidence type="ECO:0000313" key="2">
    <source>
        <dbReference type="Proteomes" id="UP000699462"/>
    </source>
</evidence>
<organism evidence="1 2">
    <name type="scientific">Paragonimus westermani</name>
    <dbReference type="NCBI Taxonomy" id="34504"/>
    <lineage>
        <taxon>Eukaryota</taxon>
        <taxon>Metazoa</taxon>
        <taxon>Spiralia</taxon>
        <taxon>Lophotrochozoa</taxon>
        <taxon>Platyhelminthes</taxon>
        <taxon>Trematoda</taxon>
        <taxon>Digenea</taxon>
        <taxon>Plagiorchiida</taxon>
        <taxon>Troglotremata</taxon>
        <taxon>Troglotrematidae</taxon>
        <taxon>Paragonimus</taxon>
    </lineage>
</organism>
<reference evidence="1 2" key="1">
    <citation type="submission" date="2019-07" db="EMBL/GenBank/DDBJ databases">
        <title>Annotation for the trematode Paragonimus westermani.</title>
        <authorList>
            <person name="Choi Y.-J."/>
        </authorList>
    </citation>
    <scope>NUCLEOTIDE SEQUENCE [LARGE SCALE GENOMIC DNA]</scope>
    <source>
        <strain evidence="1">180907_Pwestermani</strain>
    </source>
</reference>
<dbReference type="EMBL" id="JTDF01003920">
    <property type="protein sequence ID" value="KAF8567378.1"/>
    <property type="molecule type" value="Genomic_DNA"/>
</dbReference>
<sequence length="37" mass="4355">MFRCSCNNSITFVILEYKLPVIYCNTQQIGVSKHQFE</sequence>
<gene>
    <name evidence="1" type="ORF">P879_05989</name>
</gene>
<name>A0A8T0DK81_9TREM</name>
<accession>A0A8T0DK81</accession>
<dbReference type="AlphaFoldDB" id="A0A8T0DK81"/>
<evidence type="ECO:0000313" key="1">
    <source>
        <dbReference type="EMBL" id="KAF8567378.1"/>
    </source>
</evidence>